<accession>A0AAN8QLF7</accession>
<dbReference type="EMBL" id="JAGTTL010000026">
    <property type="protein sequence ID" value="KAK6302118.1"/>
    <property type="molecule type" value="Genomic_DNA"/>
</dbReference>
<keyword evidence="3" id="KW-1185">Reference proteome</keyword>
<feature type="region of interest" description="Disordered" evidence="1">
    <location>
        <begin position="71"/>
        <end position="99"/>
    </location>
</feature>
<reference evidence="2 3" key="1">
    <citation type="submission" date="2021-04" db="EMBL/GenBank/DDBJ databases">
        <authorList>
            <person name="De Guttry C."/>
            <person name="Zahm M."/>
            <person name="Klopp C."/>
            <person name="Cabau C."/>
            <person name="Louis A."/>
            <person name="Berthelot C."/>
            <person name="Parey E."/>
            <person name="Roest Crollius H."/>
            <person name="Montfort J."/>
            <person name="Robinson-Rechavi M."/>
            <person name="Bucao C."/>
            <person name="Bouchez O."/>
            <person name="Gislard M."/>
            <person name="Lluch J."/>
            <person name="Milhes M."/>
            <person name="Lampietro C."/>
            <person name="Lopez Roques C."/>
            <person name="Donnadieu C."/>
            <person name="Braasch I."/>
            <person name="Desvignes T."/>
            <person name="Postlethwait J."/>
            <person name="Bobe J."/>
            <person name="Wedekind C."/>
            <person name="Guiguen Y."/>
        </authorList>
    </citation>
    <scope>NUCLEOTIDE SEQUENCE [LARGE SCALE GENOMIC DNA]</scope>
    <source>
        <strain evidence="2">Cs_M1</strain>
        <tissue evidence="2">Blood</tissue>
    </source>
</reference>
<evidence type="ECO:0000313" key="3">
    <source>
        <dbReference type="Proteomes" id="UP001356427"/>
    </source>
</evidence>
<comment type="caution">
    <text evidence="2">The sequence shown here is derived from an EMBL/GenBank/DDBJ whole genome shotgun (WGS) entry which is preliminary data.</text>
</comment>
<proteinExistence type="predicted"/>
<protein>
    <submittedName>
        <fullName evidence="2">Uncharacterized protein</fullName>
    </submittedName>
</protein>
<sequence length="99" mass="11354">MYSYQNRMICGDTFQKSLFEWMTCRAEIDQVCDIPLFDCPACSHGMLAVSVDGNKKVYRFRKGVMEKAYVEHPSGQQLKSRQGKQTTNLKLPSAATEYF</sequence>
<dbReference type="Proteomes" id="UP001356427">
    <property type="component" value="Unassembled WGS sequence"/>
</dbReference>
<evidence type="ECO:0000256" key="1">
    <source>
        <dbReference type="SAM" id="MobiDB-lite"/>
    </source>
</evidence>
<dbReference type="AlphaFoldDB" id="A0AAN8QLF7"/>
<feature type="compositionally biased region" description="Polar residues" evidence="1">
    <location>
        <begin position="74"/>
        <end position="90"/>
    </location>
</feature>
<evidence type="ECO:0000313" key="2">
    <source>
        <dbReference type="EMBL" id="KAK6302118.1"/>
    </source>
</evidence>
<organism evidence="2 3">
    <name type="scientific">Coregonus suidteri</name>
    <dbReference type="NCBI Taxonomy" id="861788"/>
    <lineage>
        <taxon>Eukaryota</taxon>
        <taxon>Metazoa</taxon>
        <taxon>Chordata</taxon>
        <taxon>Craniata</taxon>
        <taxon>Vertebrata</taxon>
        <taxon>Euteleostomi</taxon>
        <taxon>Actinopterygii</taxon>
        <taxon>Neopterygii</taxon>
        <taxon>Teleostei</taxon>
        <taxon>Protacanthopterygii</taxon>
        <taxon>Salmoniformes</taxon>
        <taxon>Salmonidae</taxon>
        <taxon>Coregoninae</taxon>
        <taxon>Coregonus</taxon>
    </lineage>
</organism>
<name>A0AAN8QLF7_9TELE</name>
<gene>
    <name evidence="2" type="ORF">J4Q44_G00281710</name>
</gene>